<organism evidence="1">
    <name type="scientific">Rhipicephalus zambeziensis</name>
    <dbReference type="NCBI Taxonomy" id="60191"/>
    <lineage>
        <taxon>Eukaryota</taxon>
        <taxon>Metazoa</taxon>
        <taxon>Ecdysozoa</taxon>
        <taxon>Arthropoda</taxon>
        <taxon>Chelicerata</taxon>
        <taxon>Arachnida</taxon>
        <taxon>Acari</taxon>
        <taxon>Parasitiformes</taxon>
        <taxon>Ixodida</taxon>
        <taxon>Ixodoidea</taxon>
        <taxon>Ixodidae</taxon>
        <taxon>Rhipicephalinae</taxon>
        <taxon>Rhipicephalus</taxon>
        <taxon>Rhipicephalus</taxon>
    </lineage>
</organism>
<evidence type="ECO:0000313" key="1">
    <source>
        <dbReference type="EMBL" id="MAA20092.1"/>
    </source>
</evidence>
<proteinExistence type="predicted"/>
<dbReference type="EMBL" id="GFPF01008946">
    <property type="protein sequence ID" value="MAA20092.1"/>
    <property type="molecule type" value="Transcribed_RNA"/>
</dbReference>
<sequence>MGLQRAGSRKEIDVGATAAVFERCHVKCPAAVCHCAQTTRVKFGDCSTFRGTSIECGILFYIGGFLMKKIFQSIGQCGECKRALLGSRSRELADLTSLREYVLQGSNFHYLNNAVMFVLKSWEEHFNGITG</sequence>
<protein>
    <submittedName>
        <fullName evidence="1">Uncharacterized protein</fullName>
    </submittedName>
</protein>
<name>A0A224Z1W6_9ACAR</name>
<accession>A0A224Z1W6</accession>
<reference evidence="1" key="1">
    <citation type="journal article" date="2017" name="Parasit. Vectors">
        <title>Sialotranscriptomics of Rhipicephalus zambeziensis reveals intricate expression profiles of secretory proteins and suggests tight temporal transcriptional regulation during blood-feeding.</title>
        <authorList>
            <person name="de Castro M.H."/>
            <person name="de Klerk D."/>
            <person name="Pienaar R."/>
            <person name="Rees D.J.G."/>
            <person name="Mans B.J."/>
        </authorList>
    </citation>
    <scope>NUCLEOTIDE SEQUENCE</scope>
    <source>
        <tissue evidence="1">Salivary glands</tissue>
    </source>
</reference>
<dbReference type="AlphaFoldDB" id="A0A224Z1W6"/>